<comment type="subcellular location">
    <subcellularLocation>
        <location evidence="1">Nucleus</location>
    </subcellularLocation>
</comment>
<accession>A0A8C5PW74</accession>
<dbReference type="AlphaFoldDB" id="A0A8C5PW74"/>
<dbReference type="SUPFAM" id="SSF53098">
    <property type="entry name" value="Ribonuclease H-like"/>
    <property type="match status" value="1"/>
</dbReference>
<proteinExistence type="predicted"/>
<reference evidence="12" key="1">
    <citation type="submission" date="2025-05" db="UniProtKB">
        <authorList>
            <consortium name="Ensembl"/>
        </authorList>
    </citation>
    <scope>IDENTIFICATION</scope>
</reference>
<feature type="domain" description="BED-type" evidence="11">
    <location>
        <begin position="1"/>
        <end position="57"/>
    </location>
</feature>
<dbReference type="Pfam" id="PF05699">
    <property type="entry name" value="Dimer_Tnp_hAT"/>
    <property type="match status" value="1"/>
</dbReference>
<dbReference type="GO" id="GO:0046983">
    <property type="term" value="F:protein dimerization activity"/>
    <property type="evidence" value="ECO:0007669"/>
    <property type="project" value="InterPro"/>
</dbReference>
<dbReference type="PROSITE" id="PS50808">
    <property type="entry name" value="ZF_BED"/>
    <property type="match status" value="1"/>
</dbReference>
<dbReference type="Ensembl" id="ENSLLET00000040052.1">
    <property type="protein sequence ID" value="ENSLLEP00000038530.1"/>
    <property type="gene ID" value="ENSLLEG00000024450.1"/>
</dbReference>
<evidence type="ECO:0000259" key="11">
    <source>
        <dbReference type="PROSITE" id="PS50808"/>
    </source>
</evidence>
<keyword evidence="2" id="KW-0479">Metal-binding</keyword>
<dbReference type="GO" id="GO:0008270">
    <property type="term" value="F:zinc ion binding"/>
    <property type="evidence" value="ECO:0007669"/>
    <property type="project" value="UniProtKB-KW"/>
</dbReference>
<sequence length="601" mass="67562">MSAVWKYFKICEDNPRMAECKLCSAKISRGGVKVSAYNTSNLIKHLKLKHKSEYGEFAAGSSSTQQPTLQETLARRQKLARDNPRAIKITEVLTQFIVLDDQPLSVVDNLGFRRLLNLLEPKYEIPSRRYVTDVILPQIHDTVKKHIKTMLQDDIDIKWFSFTTDIWSSSVSPVSLISLTAQWINGDFSLQQVMLHAKKFQGSHTGRAIADIFEEMLEAWAIPKNSVHVVVRDSARNMIKGMEEAGLPSISCVAHTLQLVVSEGLLSQRSISDAVGVGRRIVGHFKHSNLAYSRLQDIQLQLGQPIKRLQQDVQTRWNSTFYMLQSLIEQKRAIGVYSSENELPATLTANQWNLMEKTVNILAPFEELTRQVSSSEAFASDVIPTVAVLHRMLSKEADEDHGIKTMKSTLLGALKKRFSETEQNPLYCIASLLDPRYKDRFFLNADSGRQAKEILMQELQTTAERDAPQETGEPAVKRPHTEQASTSSVDSIFQEIAGEGASTSQGSTPTTAAIQLESFFAETTVPRSDKPQKYWAVNKLRFPTLARLAQKYLSAPCSSVESERLFSSASQVLSDSRNRLLAEHAEMLLFLKKNLPLTFEK</sequence>
<dbReference type="GeneTree" id="ENSGT00940000158431"/>
<keyword evidence="8" id="KW-0539">Nucleus</keyword>
<dbReference type="SUPFAM" id="SSF57667">
    <property type="entry name" value="beta-beta-alpha zinc fingers"/>
    <property type="match status" value="1"/>
</dbReference>
<evidence type="ECO:0000256" key="2">
    <source>
        <dbReference type="ARBA" id="ARBA00022723"/>
    </source>
</evidence>
<evidence type="ECO:0000256" key="3">
    <source>
        <dbReference type="ARBA" id="ARBA00022771"/>
    </source>
</evidence>
<dbReference type="Ensembl" id="ENSLLET00000029629.1">
    <property type="protein sequence ID" value="ENSLLEP00000028519.1"/>
    <property type="gene ID" value="ENSLLEG00000018133.1"/>
</dbReference>
<evidence type="ECO:0000256" key="10">
    <source>
        <dbReference type="SAM" id="MobiDB-lite"/>
    </source>
</evidence>
<dbReference type="InterPro" id="IPR036236">
    <property type="entry name" value="Znf_C2H2_sf"/>
</dbReference>
<dbReference type="Proteomes" id="UP000694569">
    <property type="component" value="Unplaced"/>
</dbReference>
<dbReference type="Pfam" id="PF02892">
    <property type="entry name" value="zf-BED"/>
    <property type="match status" value="1"/>
</dbReference>
<evidence type="ECO:0000256" key="4">
    <source>
        <dbReference type="ARBA" id="ARBA00022833"/>
    </source>
</evidence>
<dbReference type="InterPro" id="IPR008906">
    <property type="entry name" value="HATC_C_dom"/>
</dbReference>
<dbReference type="InterPro" id="IPR012337">
    <property type="entry name" value="RNaseH-like_sf"/>
</dbReference>
<dbReference type="InterPro" id="IPR003656">
    <property type="entry name" value="Znf_BED"/>
</dbReference>
<keyword evidence="5" id="KW-0805">Transcription regulation</keyword>
<keyword evidence="3 9" id="KW-0863">Zinc-finger</keyword>
<evidence type="ECO:0000256" key="6">
    <source>
        <dbReference type="ARBA" id="ARBA00023125"/>
    </source>
</evidence>
<dbReference type="SMART" id="SM00614">
    <property type="entry name" value="ZnF_BED"/>
    <property type="match status" value="1"/>
</dbReference>
<dbReference type="InterPro" id="IPR052035">
    <property type="entry name" value="ZnF_BED_domain_contain"/>
</dbReference>
<evidence type="ECO:0000256" key="5">
    <source>
        <dbReference type="ARBA" id="ARBA00023015"/>
    </source>
</evidence>
<evidence type="ECO:0000256" key="7">
    <source>
        <dbReference type="ARBA" id="ARBA00023163"/>
    </source>
</evidence>
<evidence type="ECO:0000256" key="9">
    <source>
        <dbReference type="PROSITE-ProRule" id="PRU00027"/>
    </source>
</evidence>
<evidence type="ECO:0000313" key="13">
    <source>
        <dbReference type="Proteomes" id="UP000694569"/>
    </source>
</evidence>
<evidence type="ECO:0000313" key="12">
    <source>
        <dbReference type="Ensembl" id="ENSLLEP00000028519.1"/>
    </source>
</evidence>
<keyword evidence="4" id="KW-0862">Zinc</keyword>
<evidence type="ECO:0000256" key="1">
    <source>
        <dbReference type="ARBA" id="ARBA00004123"/>
    </source>
</evidence>
<organism evidence="12 13">
    <name type="scientific">Leptobrachium leishanense</name>
    <name type="common">Leishan spiny toad</name>
    <dbReference type="NCBI Taxonomy" id="445787"/>
    <lineage>
        <taxon>Eukaryota</taxon>
        <taxon>Metazoa</taxon>
        <taxon>Chordata</taxon>
        <taxon>Craniata</taxon>
        <taxon>Vertebrata</taxon>
        <taxon>Euteleostomi</taxon>
        <taxon>Amphibia</taxon>
        <taxon>Batrachia</taxon>
        <taxon>Anura</taxon>
        <taxon>Pelobatoidea</taxon>
        <taxon>Megophryidae</taxon>
        <taxon>Leptobrachium</taxon>
    </lineage>
</organism>
<evidence type="ECO:0000256" key="8">
    <source>
        <dbReference type="ARBA" id="ARBA00023242"/>
    </source>
</evidence>
<dbReference type="GO" id="GO:0003677">
    <property type="term" value="F:DNA binding"/>
    <property type="evidence" value="ECO:0007669"/>
    <property type="project" value="UniProtKB-KW"/>
</dbReference>
<dbReference type="PANTHER" id="PTHR46481">
    <property type="entry name" value="ZINC FINGER BED DOMAIN-CONTAINING PROTEIN 4"/>
    <property type="match status" value="1"/>
</dbReference>
<dbReference type="GO" id="GO:0009791">
    <property type="term" value="P:post-embryonic development"/>
    <property type="evidence" value="ECO:0007669"/>
    <property type="project" value="UniProtKB-ARBA"/>
</dbReference>
<dbReference type="PANTHER" id="PTHR46481:SF10">
    <property type="entry name" value="ZINC FINGER BED DOMAIN-CONTAINING PROTEIN 39"/>
    <property type="match status" value="1"/>
</dbReference>
<keyword evidence="13" id="KW-1185">Reference proteome</keyword>
<feature type="region of interest" description="Disordered" evidence="10">
    <location>
        <begin position="463"/>
        <end position="488"/>
    </location>
</feature>
<name>A0A8C5PW74_9ANUR</name>
<dbReference type="GO" id="GO:0005634">
    <property type="term" value="C:nucleus"/>
    <property type="evidence" value="ECO:0007669"/>
    <property type="project" value="UniProtKB-SubCell"/>
</dbReference>
<protein>
    <recommendedName>
        <fullName evidence="11">BED-type domain-containing protein</fullName>
    </recommendedName>
</protein>
<keyword evidence="7" id="KW-0804">Transcription</keyword>
<dbReference type="OrthoDB" id="1607513at2759"/>
<dbReference type="SUPFAM" id="SSF140996">
    <property type="entry name" value="Hermes dimerisation domain"/>
    <property type="match status" value="1"/>
</dbReference>
<keyword evidence="6" id="KW-0238">DNA-binding</keyword>